<name>A0ABD2CKN4_VESMC</name>
<evidence type="ECO:0000313" key="3">
    <source>
        <dbReference type="Proteomes" id="UP001607303"/>
    </source>
</evidence>
<dbReference type="EMBL" id="JAYRBN010000043">
    <property type="protein sequence ID" value="KAL2745572.1"/>
    <property type="molecule type" value="Genomic_DNA"/>
</dbReference>
<evidence type="ECO:0000313" key="2">
    <source>
        <dbReference type="EMBL" id="KAL2745576.1"/>
    </source>
</evidence>
<evidence type="ECO:0000313" key="1">
    <source>
        <dbReference type="EMBL" id="KAL2745572.1"/>
    </source>
</evidence>
<dbReference type="EMBL" id="JAYRBN010000043">
    <property type="protein sequence ID" value="KAL2745576.1"/>
    <property type="molecule type" value="Genomic_DNA"/>
</dbReference>
<sequence>MRVEEATSSFKRPRYGSSRYYSFGEKNSRLLSVRSREKKCGRRGRDESFPMIKLGSYWSDMDEKNVGVEGATSPFQ</sequence>
<comment type="caution">
    <text evidence="2">The sequence shown here is derived from an EMBL/GenBank/DDBJ whole genome shotgun (WGS) entry which is preliminary data.</text>
</comment>
<dbReference type="AlphaFoldDB" id="A0ABD2CKN4"/>
<dbReference type="Proteomes" id="UP001607303">
    <property type="component" value="Unassembled WGS sequence"/>
</dbReference>
<protein>
    <submittedName>
        <fullName evidence="2">Uncharacterized protein</fullName>
    </submittedName>
</protein>
<organism evidence="2 3">
    <name type="scientific">Vespula maculifrons</name>
    <name type="common">Eastern yellow jacket</name>
    <name type="synonym">Wasp</name>
    <dbReference type="NCBI Taxonomy" id="7453"/>
    <lineage>
        <taxon>Eukaryota</taxon>
        <taxon>Metazoa</taxon>
        <taxon>Ecdysozoa</taxon>
        <taxon>Arthropoda</taxon>
        <taxon>Hexapoda</taxon>
        <taxon>Insecta</taxon>
        <taxon>Pterygota</taxon>
        <taxon>Neoptera</taxon>
        <taxon>Endopterygota</taxon>
        <taxon>Hymenoptera</taxon>
        <taxon>Apocrita</taxon>
        <taxon>Aculeata</taxon>
        <taxon>Vespoidea</taxon>
        <taxon>Vespidae</taxon>
        <taxon>Vespinae</taxon>
        <taxon>Vespula</taxon>
    </lineage>
</organism>
<keyword evidence="3" id="KW-1185">Reference proteome</keyword>
<reference evidence="2 3" key="1">
    <citation type="journal article" date="2024" name="Ann. Entomol. Soc. Am.">
        <title>Genomic analyses of the southern and eastern yellowjacket wasps (Hymenoptera: Vespidae) reveal evolutionary signatures of social life.</title>
        <authorList>
            <person name="Catto M.A."/>
            <person name="Caine P.B."/>
            <person name="Orr S.E."/>
            <person name="Hunt B.G."/>
            <person name="Goodisman M.A.D."/>
        </authorList>
    </citation>
    <scope>NUCLEOTIDE SEQUENCE [LARGE SCALE GENOMIC DNA]</scope>
    <source>
        <strain evidence="2">232</strain>
        <tissue evidence="2">Head and thorax</tissue>
    </source>
</reference>
<accession>A0ABD2CKN4</accession>
<proteinExistence type="predicted"/>
<gene>
    <name evidence="1" type="ORF">V1477_006427</name>
    <name evidence="2" type="ORF">V1477_006431</name>
</gene>